<dbReference type="EMBL" id="FR872653">
    <property type="protein sequence ID" value="CCB91445.1"/>
    <property type="molecule type" value="Genomic_DNA"/>
</dbReference>
<dbReference type="GO" id="GO:0045820">
    <property type="term" value="P:negative regulation of glycolytic process"/>
    <property type="evidence" value="ECO:0007669"/>
    <property type="project" value="TreeGrafter"/>
</dbReference>
<dbReference type="Pfam" id="PF00300">
    <property type="entry name" value="His_Phos_1"/>
    <property type="match status" value="1"/>
</dbReference>
<reference evidence="4" key="1">
    <citation type="submission" date="2011-05" db="EMBL/GenBank/DDBJ databases">
        <title>Unity in variety -- the pan-genome of the Chlamydiae.</title>
        <authorList>
            <person name="Collingro A."/>
            <person name="Tischler P."/>
            <person name="Weinmaier T."/>
            <person name="Penz T."/>
            <person name="Heinz E."/>
            <person name="Brunham R.C."/>
            <person name="Read T.D."/>
            <person name="Bavoil P.M."/>
            <person name="Sachse K."/>
            <person name="Kahane S."/>
            <person name="Friedman M.G."/>
            <person name="Rattei T."/>
            <person name="Myers G.S.A."/>
            <person name="Horn M."/>
        </authorList>
    </citation>
    <scope>NUCLEOTIDE SEQUENCE</scope>
    <source>
        <strain evidence="4">2032/99</strain>
    </source>
</reference>
<dbReference type="InterPro" id="IPR029033">
    <property type="entry name" value="His_PPase_superfam"/>
</dbReference>
<feature type="active site" description="Proton donor/acceptor" evidence="2">
    <location>
        <position position="109"/>
    </location>
</feature>
<dbReference type="PANTHER" id="PTHR46517:SF1">
    <property type="entry name" value="FRUCTOSE-2,6-BISPHOSPHATASE TIGAR"/>
    <property type="match status" value="1"/>
</dbReference>
<dbReference type="AlphaFoldDB" id="F8LDG9"/>
<dbReference type="SMART" id="SM00855">
    <property type="entry name" value="PGAM"/>
    <property type="match status" value="1"/>
</dbReference>
<dbReference type="SUPFAM" id="SSF53254">
    <property type="entry name" value="Phosphoglycerate mutase-like"/>
    <property type="match status" value="1"/>
</dbReference>
<keyword evidence="1 4" id="KW-0378">Hydrolase</keyword>
<evidence type="ECO:0000256" key="3">
    <source>
        <dbReference type="PIRSR" id="PIRSR613078-2"/>
    </source>
</evidence>
<dbReference type="GO" id="GO:0005829">
    <property type="term" value="C:cytosol"/>
    <property type="evidence" value="ECO:0007669"/>
    <property type="project" value="TreeGrafter"/>
</dbReference>
<dbReference type="EC" id="3.1.3.-" evidence="4"/>
<dbReference type="InterPro" id="IPR051695">
    <property type="entry name" value="Phosphoglycerate_Mutase"/>
</dbReference>
<dbReference type="Gene3D" id="3.40.50.1240">
    <property type="entry name" value="Phosphoglycerate mutase-like"/>
    <property type="match status" value="1"/>
</dbReference>
<dbReference type="InterPro" id="IPR013078">
    <property type="entry name" value="His_Pase_superF_clade-1"/>
</dbReference>
<gene>
    <name evidence="4" type="primary">phoE</name>
    <name evidence="4" type="ORF">WCH_AD01870</name>
</gene>
<evidence type="ECO:0000256" key="2">
    <source>
        <dbReference type="PIRSR" id="PIRSR613078-1"/>
    </source>
</evidence>
<feature type="binding site" evidence="3">
    <location>
        <begin position="34"/>
        <end position="41"/>
    </location>
    <ligand>
        <name>substrate</name>
    </ligand>
</feature>
<proteinExistence type="predicted"/>
<organism evidence="4">
    <name type="scientific">Waddlia chondrophila 2032/99</name>
    <dbReference type="NCBI Taxonomy" id="765953"/>
    <lineage>
        <taxon>Bacteria</taxon>
        <taxon>Pseudomonadati</taxon>
        <taxon>Chlamydiota</taxon>
        <taxon>Chlamydiia</taxon>
        <taxon>Parachlamydiales</taxon>
        <taxon>Waddliaceae</taxon>
        <taxon>Waddlia</taxon>
    </lineage>
</organism>
<dbReference type="GO" id="GO:0043456">
    <property type="term" value="P:regulation of pentose-phosphate shunt"/>
    <property type="evidence" value="ECO:0007669"/>
    <property type="project" value="TreeGrafter"/>
</dbReference>
<evidence type="ECO:0000256" key="1">
    <source>
        <dbReference type="ARBA" id="ARBA00022801"/>
    </source>
</evidence>
<protein>
    <submittedName>
        <fullName evidence="4">Uncharacterized phosphatase phoE</fullName>
        <ecNumber evidence="4">3.1.3.-</ecNumber>
    </submittedName>
</protein>
<dbReference type="CDD" id="cd07067">
    <property type="entry name" value="HP_PGM_like"/>
    <property type="match status" value="1"/>
</dbReference>
<dbReference type="GO" id="GO:0004331">
    <property type="term" value="F:fructose-2,6-bisphosphate 2-phosphatase activity"/>
    <property type="evidence" value="ECO:0007669"/>
    <property type="project" value="TreeGrafter"/>
</dbReference>
<dbReference type="PANTHER" id="PTHR46517">
    <property type="entry name" value="FRUCTOSE-2,6-BISPHOSPHATASE TIGAR"/>
    <property type="match status" value="1"/>
</dbReference>
<evidence type="ECO:0000313" key="4">
    <source>
        <dbReference type="EMBL" id="CCB91445.1"/>
    </source>
</evidence>
<feature type="active site" description="Tele-phosphohistidine intermediate" evidence="2">
    <location>
        <position position="35"/>
    </location>
</feature>
<accession>F8LDG9</accession>
<feature type="binding site" evidence="3">
    <location>
        <position position="84"/>
    </location>
    <ligand>
        <name>substrate</name>
    </ligand>
</feature>
<sequence length="210" mass="24025">MTNKWIFNAGMSKFLFLKAKLMNRFLKKHFFFVRHAETDWNNRKLCQGQKDIPLNEKGSEEAKVFAGEIAKLDVDCLVSSPLSRALQTAKAIHHVHPDAGLYTVAELSERSWGELEGISSEEMYVIERLEEEDRAYFPGKGVEPRMEFRQRVSKGISIAQTYHPHPLIVSHGRVFTELCHLLGIPPVRQIPNCQLVKISFCSNGWESQVI</sequence>
<name>F8LDG9_9BACT</name>